<dbReference type="Proteomes" id="UP000184114">
    <property type="component" value="Unassembled WGS sequence"/>
</dbReference>
<dbReference type="InterPro" id="IPR004408">
    <property type="entry name" value="Biotin_CoA_COase_ligase"/>
</dbReference>
<evidence type="ECO:0000256" key="5">
    <source>
        <dbReference type="HAMAP-Rule" id="MF_00978"/>
    </source>
</evidence>
<dbReference type="SUPFAM" id="SSF55681">
    <property type="entry name" value="Class II aaRS and biotin synthetases"/>
    <property type="match status" value="1"/>
</dbReference>
<keyword evidence="2 5" id="KW-0547">Nucleotide-binding</keyword>
<keyword evidence="4 5" id="KW-0092">Biotin</keyword>
<dbReference type="HAMAP" id="MF_00978">
    <property type="entry name" value="Bifunct_BirA"/>
    <property type="match status" value="1"/>
</dbReference>
<dbReference type="RefSeq" id="WP_072973439.1">
    <property type="nucleotide sequence ID" value="NZ_FQTY01000002.1"/>
</dbReference>
<organism evidence="7 8">
    <name type="scientific">Tissierella praeacuta DSM 18095</name>
    <dbReference type="NCBI Taxonomy" id="1123404"/>
    <lineage>
        <taxon>Bacteria</taxon>
        <taxon>Bacillati</taxon>
        <taxon>Bacillota</taxon>
        <taxon>Tissierellia</taxon>
        <taxon>Tissierellales</taxon>
        <taxon>Tissierellaceae</taxon>
        <taxon>Tissierella</taxon>
    </lineage>
</organism>
<dbReference type="STRING" id="1123404.SAMN02745784_00839"/>
<keyword evidence="5" id="KW-0805">Transcription regulation</keyword>
<name>A0A1M4TT43_9FIRM</name>
<dbReference type="GeneID" id="90996318"/>
<protein>
    <recommendedName>
        <fullName evidence="5">Bifunctional ligase/repressor BirA</fullName>
    </recommendedName>
    <alternativeName>
        <fullName evidence="5">Biotin--[acetyl-CoA-carboxylase] ligase</fullName>
        <ecNumber evidence="5">6.3.4.15</ecNumber>
    </alternativeName>
    <alternativeName>
        <fullName evidence="5">Biotin--protein ligase</fullName>
    </alternativeName>
    <alternativeName>
        <fullName evidence="5">Biotin-[acetyl-CoA carboxylase] synthetase</fullName>
    </alternativeName>
</protein>
<dbReference type="InterPro" id="IPR004143">
    <property type="entry name" value="BPL_LPL_catalytic"/>
</dbReference>
<dbReference type="GO" id="GO:0003677">
    <property type="term" value="F:DNA binding"/>
    <property type="evidence" value="ECO:0007669"/>
    <property type="project" value="UniProtKB-UniRule"/>
</dbReference>
<comment type="similarity">
    <text evidence="5">Belongs to the biotin--protein ligase family.</text>
</comment>
<comment type="caution">
    <text evidence="5">Lacks conserved residue(s) required for the propagation of feature annotation.</text>
</comment>
<dbReference type="Pfam" id="PF08279">
    <property type="entry name" value="HTH_11"/>
    <property type="match status" value="1"/>
</dbReference>
<feature type="binding site" evidence="5">
    <location>
        <position position="182"/>
    </location>
    <ligand>
        <name>biotin</name>
        <dbReference type="ChEBI" id="CHEBI:57586"/>
    </ligand>
</feature>
<evidence type="ECO:0000313" key="8">
    <source>
        <dbReference type="Proteomes" id="UP000184114"/>
    </source>
</evidence>
<dbReference type="InterPro" id="IPR030855">
    <property type="entry name" value="Bifunct_BirA"/>
</dbReference>
<feature type="domain" description="BPL/LPL catalytic" evidence="6">
    <location>
        <begin position="66"/>
        <end position="255"/>
    </location>
</feature>
<evidence type="ECO:0000256" key="3">
    <source>
        <dbReference type="ARBA" id="ARBA00022840"/>
    </source>
</evidence>
<accession>A0A1M4TT43</accession>
<dbReference type="GO" id="GO:0016740">
    <property type="term" value="F:transferase activity"/>
    <property type="evidence" value="ECO:0007669"/>
    <property type="project" value="UniProtKB-ARBA"/>
</dbReference>
<evidence type="ECO:0000256" key="4">
    <source>
        <dbReference type="ARBA" id="ARBA00023267"/>
    </source>
</evidence>
<feature type="DNA-binding region" description="H-T-H motif" evidence="5">
    <location>
        <begin position="18"/>
        <end position="37"/>
    </location>
</feature>
<keyword evidence="5" id="KW-0238">DNA-binding</keyword>
<dbReference type="InterPro" id="IPR036390">
    <property type="entry name" value="WH_DNA-bd_sf"/>
</dbReference>
<dbReference type="AlphaFoldDB" id="A0A1M4TT43"/>
<dbReference type="SUPFAM" id="SSF46785">
    <property type="entry name" value="Winged helix' DNA-binding domain"/>
    <property type="match status" value="1"/>
</dbReference>
<dbReference type="PANTHER" id="PTHR12835:SF5">
    <property type="entry name" value="BIOTIN--PROTEIN LIGASE"/>
    <property type="match status" value="1"/>
</dbReference>
<comment type="catalytic activity">
    <reaction evidence="5">
        <text>biotin + L-lysyl-[protein] + ATP = N(6)-biotinyl-L-lysyl-[protein] + AMP + diphosphate + H(+)</text>
        <dbReference type="Rhea" id="RHEA:11756"/>
        <dbReference type="Rhea" id="RHEA-COMP:9752"/>
        <dbReference type="Rhea" id="RHEA-COMP:10505"/>
        <dbReference type="ChEBI" id="CHEBI:15378"/>
        <dbReference type="ChEBI" id="CHEBI:29969"/>
        <dbReference type="ChEBI" id="CHEBI:30616"/>
        <dbReference type="ChEBI" id="CHEBI:33019"/>
        <dbReference type="ChEBI" id="CHEBI:57586"/>
        <dbReference type="ChEBI" id="CHEBI:83144"/>
        <dbReference type="ChEBI" id="CHEBI:456215"/>
        <dbReference type="EC" id="6.3.4.15"/>
    </reaction>
</comment>
<dbReference type="SUPFAM" id="SSF50037">
    <property type="entry name" value="C-terminal domain of transcriptional repressors"/>
    <property type="match status" value="1"/>
</dbReference>
<dbReference type="Gene3D" id="1.10.10.10">
    <property type="entry name" value="Winged helix-like DNA-binding domain superfamily/Winged helix DNA-binding domain"/>
    <property type="match status" value="1"/>
</dbReference>
<dbReference type="InterPro" id="IPR045864">
    <property type="entry name" value="aa-tRNA-synth_II/BPL/LPL"/>
</dbReference>
<dbReference type="InterPro" id="IPR013196">
    <property type="entry name" value="HTH_11"/>
</dbReference>
<dbReference type="Pfam" id="PF03099">
    <property type="entry name" value="BPL_LplA_LipB"/>
    <property type="match status" value="1"/>
</dbReference>
<keyword evidence="5" id="KW-0804">Transcription</keyword>
<dbReference type="Pfam" id="PF02237">
    <property type="entry name" value="BPL_C"/>
    <property type="match status" value="1"/>
</dbReference>
<dbReference type="GO" id="GO:0006355">
    <property type="term" value="P:regulation of DNA-templated transcription"/>
    <property type="evidence" value="ECO:0007669"/>
    <property type="project" value="UniProtKB-UniRule"/>
</dbReference>
<evidence type="ECO:0000313" key="7">
    <source>
        <dbReference type="EMBL" id="SHE47613.1"/>
    </source>
</evidence>
<dbReference type="PROSITE" id="PS51733">
    <property type="entry name" value="BPL_LPL_CATALYTIC"/>
    <property type="match status" value="1"/>
</dbReference>
<dbReference type="Gene3D" id="3.30.930.10">
    <property type="entry name" value="Bira Bifunctional Protein, Domain 2"/>
    <property type="match status" value="1"/>
</dbReference>
<evidence type="ECO:0000256" key="2">
    <source>
        <dbReference type="ARBA" id="ARBA00022741"/>
    </source>
</evidence>
<dbReference type="CDD" id="cd16442">
    <property type="entry name" value="BPL"/>
    <property type="match status" value="1"/>
</dbReference>
<dbReference type="InterPro" id="IPR003142">
    <property type="entry name" value="BPL_C"/>
</dbReference>
<dbReference type="NCBIfam" id="TIGR00121">
    <property type="entry name" value="birA_ligase"/>
    <property type="match status" value="1"/>
</dbReference>
<reference evidence="8" key="1">
    <citation type="submission" date="2016-11" db="EMBL/GenBank/DDBJ databases">
        <authorList>
            <person name="Varghese N."/>
            <person name="Submissions S."/>
        </authorList>
    </citation>
    <scope>NUCLEOTIDE SEQUENCE [LARGE SCALE GENOMIC DNA]</scope>
    <source>
        <strain evidence="8">DSM 18095</strain>
    </source>
</reference>
<dbReference type="EMBL" id="FQTY01000002">
    <property type="protein sequence ID" value="SHE47613.1"/>
    <property type="molecule type" value="Genomic_DNA"/>
</dbReference>
<dbReference type="EC" id="6.3.4.15" evidence="5"/>
<proteinExistence type="inferred from homology"/>
<feature type="binding site" evidence="5">
    <location>
        <position position="112"/>
    </location>
    <ligand>
        <name>biotin</name>
        <dbReference type="ChEBI" id="CHEBI:57586"/>
    </ligand>
</feature>
<dbReference type="GO" id="GO:0005524">
    <property type="term" value="F:ATP binding"/>
    <property type="evidence" value="ECO:0007669"/>
    <property type="project" value="UniProtKB-UniRule"/>
</dbReference>
<dbReference type="InterPro" id="IPR036388">
    <property type="entry name" value="WH-like_DNA-bd_sf"/>
</dbReference>
<keyword evidence="3 5" id="KW-0067">ATP-binding</keyword>
<dbReference type="Gene3D" id="2.30.30.100">
    <property type="match status" value="1"/>
</dbReference>
<keyword evidence="5" id="KW-0678">Repressor</keyword>
<comment type="function">
    <text evidence="5">Acts both as a biotin--[acetyl-CoA-carboxylase] ligase and a repressor.</text>
</comment>
<keyword evidence="1 5" id="KW-0436">Ligase</keyword>
<dbReference type="PANTHER" id="PTHR12835">
    <property type="entry name" value="BIOTIN PROTEIN LIGASE"/>
    <property type="match status" value="1"/>
</dbReference>
<dbReference type="GO" id="GO:0009249">
    <property type="term" value="P:protein lipoylation"/>
    <property type="evidence" value="ECO:0007669"/>
    <property type="project" value="UniProtKB-ARBA"/>
</dbReference>
<dbReference type="GO" id="GO:0005737">
    <property type="term" value="C:cytoplasm"/>
    <property type="evidence" value="ECO:0007669"/>
    <property type="project" value="TreeGrafter"/>
</dbReference>
<keyword evidence="8" id="KW-1185">Reference proteome</keyword>
<sequence>MKNKILKILKDNEDFISGEEISKEFHMTRAAIWKYINMLKEDGYTIESVPRKGYRIISLPDILTYEEVKKYLDTDFIGRNIYYFDSINSTNKKAKEIAFGEKEGTVLVAEEQANGKGRLGRQWISPKGKGIWMSIVLKPKVDPMTVAKITLLGAAAVHKALINMGIKSEIKWPNDILIDGKKVCGILTEMSAELNMINYVIMGIGINVNLDEDDIPEDLKDKATSIKIKKGEIIDRKQLLATVLNEFEKFYIDFINNNIVSKAINICKENSALIGKEIKVIRGEEIRLGRALDINEEGELVVEFKEGDIENIYSGEISIRGMKGYF</sequence>
<gene>
    <name evidence="5" type="primary">birA</name>
    <name evidence="7" type="ORF">SAMN02745784_00839</name>
</gene>
<evidence type="ECO:0000259" key="6">
    <source>
        <dbReference type="PROSITE" id="PS51733"/>
    </source>
</evidence>
<evidence type="ECO:0000256" key="1">
    <source>
        <dbReference type="ARBA" id="ARBA00022598"/>
    </source>
</evidence>
<dbReference type="InterPro" id="IPR008988">
    <property type="entry name" value="Transcriptional_repressor_C"/>
</dbReference>
<feature type="binding site" evidence="5">
    <location>
        <begin position="89"/>
        <end position="91"/>
    </location>
    <ligand>
        <name>biotin</name>
        <dbReference type="ChEBI" id="CHEBI:57586"/>
    </ligand>
</feature>
<dbReference type="GO" id="GO:0004077">
    <property type="term" value="F:biotin--[biotin carboxyl-carrier protein] ligase activity"/>
    <property type="evidence" value="ECO:0007669"/>
    <property type="project" value="UniProtKB-UniRule"/>
</dbReference>